<dbReference type="Proteomes" id="UP001524478">
    <property type="component" value="Unassembled WGS sequence"/>
</dbReference>
<comment type="caution">
    <text evidence="1">The sequence shown here is derived from an EMBL/GenBank/DDBJ whole genome shotgun (WGS) entry which is preliminary data.</text>
</comment>
<proteinExistence type="predicted"/>
<accession>A0ABT1SAW7</accession>
<dbReference type="EMBL" id="JANGAC010000007">
    <property type="protein sequence ID" value="MCQ4923601.1"/>
    <property type="molecule type" value="Genomic_DNA"/>
</dbReference>
<evidence type="ECO:0000313" key="2">
    <source>
        <dbReference type="Proteomes" id="UP001524478"/>
    </source>
</evidence>
<gene>
    <name evidence="1" type="ORF">NE686_10915</name>
</gene>
<sequence>MDIFQKLLIDIEKENKAISYFIKPEEGKKIEVVLAGKIVVPVPENEREHKIYKLLEENCDVIFCTTQTLDDFQFYPVPKFSIFAVDSKGNCFGTIGGISNIVDDDYPVGYVNHKGNYGKIADSLKDFLELITFYPYWRDIIKYEQMEIPYDINTMEVKEMEKNFQYFARQSEIAEILKLSKNPKSIELLISNIRNTSKLIVYSSKDEAKKTNIFWDRHCLD</sequence>
<reference evidence="1 2" key="1">
    <citation type="submission" date="2022-06" db="EMBL/GenBank/DDBJ databases">
        <title>Isolation of gut microbiota from human fecal samples.</title>
        <authorList>
            <person name="Pamer E.G."/>
            <person name="Barat B."/>
            <person name="Waligurski E."/>
            <person name="Medina S."/>
            <person name="Paddock L."/>
            <person name="Mostad J."/>
        </authorList>
    </citation>
    <scope>NUCLEOTIDE SEQUENCE [LARGE SCALE GENOMIC DNA]</scope>
    <source>
        <strain evidence="1 2">DFI.7.95</strain>
    </source>
</reference>
<name>A0ABT1SAW7_9FIRM</name>
<evidence type="ECO:0000313" key="1">
    <source>
        <dbReference type="EMBL" id="MCQ4923601.1"/>
    </source>
</evidence>
<organism evidence="1 2">
    <name type="scientific">Tissierella carlieri</name>
    <dbReference type="NCBI Taxonomy" id="689904"/>
    <lineage>
        <taxon>Bacteria</taxon>
        <taxon>Bacillati</taxon>
        <taxon>Bacillota</taxon>
        <taxon>Tissierellia</taxon>
        <taxon>Tissierellales</taxon>
        <taxon>Tissierellaceae</taxon>
        <taxon>Tissierella</taxon>
    </lineage>
</organism>
<dbReference type="RefSeq" id="WP_216563163.1">
    <property type="nucleotide sequence ID" value="NZ_JAHLOH010000058.1"/>
</dbReference>
<protein>
    <submittedName>
        <fullName evidence="1">Uncharacterized protein</fullName>
    </submittedName>
</protein>
<keyword evidence="2" id="KW-1185">Reference proteome</keyword>